<dbReference type="GO" id="GO:0046856">
    <property type="term" value="P:phosphatidylinositol dephosphorylation"/>
    <property type="evidence" value="ECO:0007669"/>
    <property type="project" value="TreeGrafter"/>
</dbReference>
<sequence>MKEEIFQTIGAHNGYYKRMNSPTPRRLNWLLTNEEIKMQEDDLALQTNEKKIFGRAFVTNYRLRFEGTDGTTVDVTLGSISKVEKKGYSNVNKDHYGIEVHCKDTRNIIFLHRPENHSRRPLYDHLQRYAFPNTNKMPFFATLYNQTFAFDGWALYNPKKEYQRMEVPTSLWDVTKINSNYEFSSTYPAYLMVPTSALHLGDGFLHSVGEFRSKKRIPILSWYDHNTTVSITRCAQPMVGVTSKKSSSDEKMLQCILDANRRNARLKILDARPLVNARVNRAKGGGYEDGYRNCDLVFLNIENIHVVRDSLKKVKDACFPKIDHKNFYKLIDESKWLYHLQTILHGARLCAQDVLIHRKSVLVHCSDGWDRTAQVTALAMLMIDPYYRTIEGFAVLIEKEWCSCGHKFAHRVGHGQDKHSDEERSPIFLQFIDCVWQLYNIFTPTFQFNVKLLKTILDELYACRFGTFLYNSEKERRDLDVKSTTVSLWSYVMEKRSEFENDIYDPTGQIDINFFQSNSPIMTKLWTEYYCRYNAQVLLQNDEEDTTLPSLSSGIMEVTSV</sequence>
<evidence type="ECO:0000256" key="3">
    <source>
        <dbReference type="ARBA" id="ARBA00023098"/>
    </source>
</evidence>
<evidence type="ECO:0000313" key="9">
    <source>
        <dbReference type="Proteomes" id="UP000659654"/>
    </source>
</evidence>
<comment type="similarity">
    <text evidence="1">Belongs to the protein-tyrosine phosphatase family. Non-receptor class myotubularin subfamily.</text>
</comment>
<dbReference type="GO" id="GO:0016020">
    <property type="term" value="C:membrane"/>
    <property type="evidence" value="ECO:0007669"/>
    <property type="project" value="TreeGrafter"/>
</dbReference>
<evidence type="ECO:0000313" key="7">
    <source>
        <dbReference type="EMBL" id="CAD5209179.1"/>
    </source>
</evidence>
<gene>
    <name evidence="7" type="ORF">BXYJ_LOCUS1313</name>
</gene>
<protein>
    <recommendedName>
        <fullName evidence="2">phosphatidylinositol-3,5-bisphosphate 3-phosphatase</fullName>
        <ecNumber evidence="2">3.1.3.95</ecNumber>
    </recommendedName>
</protein>
<feature type="binding site" evidence="5">
    <location>
        <begin position="365"/>
        <end position="371"/>
    </location>
    <ligand>
        <name>substrate</name>
    </ligand>
</feature>
<dbReference type="Proteomes" id="UP000659654">
    <property type="component" value="Unassembled WGS sequence"/>
</dbReference>
<dbReference type="EMBL" id="CAJFDI010000001">
    <property type="protein sequence ID" value="CAD5209179.1"/>
    <property type="molecule type" value="Genomic_DNA"/>
</dbReference>
<dbReference type="eggNOG" id="KOG4471">
    <property type="taxonomic scope" value="Eukaryota"/>
</dbReference>
<dbReference type="GO" id="GO:0052629">
    <property type="term" value="F:phosphatidylinositol-3,5-bisphosphate 3-phosphatase activity"/>
    <property type="evidence" value="ECO:0007669"/>
    <property type="project" value="UniProtKB-EC"/>
</dbReference>
<feature type="binding site" evidence="5">
    <location>
        <begin position="303"/>
        <end position="304"/>
    </location>
    <ligand>
        <name>substrate</name>
    </ligand>
</feature>
<dbReference type="PANTHER" id="PTHR10807">
    <property type="entry name" value="MYOTUBULARIN-RELATED"/>
    <property type="match status" value="1"/>
</dbReference>
<proteinExistence type="inferred from homology"/>
<dbReference type="SUPFAM" id="SSF50729">
    <property type="entry name" value="PH domain-like"/>
    <property type="match status" value="1"/>
</dbReference>
<reference evidence="10" key="1">
    <citation type="submission" date="2016-11" db="UniProtKB">
        <authorList>
            <consortium name="WormBaseParasite"/>
        </authorList>
    </citation>
    <scope>IDENTIFICATION</scope>
</reference>
<dbReference type="Gene3D" id="2.30.29.30">
    <property type="entry name" value="Pleckstrin-homology domain (PH domain)/Phosphotyrosine-binding domain (PTB)"/>
    <property type="match status" value="1"/>
</dbReference>
<dbReference type="InterPro" id="IPR011993">
    <property type="entry name" value="PH-like_dom_sf"/>
</dbReference>
<feature type="domain" description="Myotubularin phosphatase" evidence="6">
    <location>
        <begin position="152"/>
        <end position="530"/>
    </location>
</feature>
<dbReference type="InterPro" id="IPR029021">
    <property type="entry name" value="Prot-tyrosine_phosphatase-like"/>
</dbReference>
<organism evidence="8 10">
    <name type="scientific">Bursaphelenchus xylophilus</name>
    <name type="common">Pinewood nematode worm</name>
    <name type="synonym">Aphelenchoides xylophilus</name>
    <dbReference type="NCBI Taxonomy" id="6326"/>
    <lineage>
        <taxon>Eukaryota</taxon>
        <taxon>Metazoa</taxon>
        <taxon>Ecdysozoa</taxon>
        <taxon>Nematoda</taxon>
        <taxon>Chromadorea</taxon>
        <taxon>Rhabditida</taxon>
        <taxon>Tylenchina</taxon>
        <taxon>Tylenchomorpha</taxon>
        <taxon>Aphelenchoidea</taxon>
        <taxon>Aphelenchoididae</taxon>
        <taxon>Bursaphelenchus</taxon>
    </lineage>
</organism>
<dbReference type="Proteomes" id="UP000582659">
    <property type="component" value="Unassembled WGS sequence"/>
</dbReference>
<evidence type="ECO:0000259" key="6">
    <source>
        <dbReference type="PROSITE" id="PS51339"/>
    </source>
</evidence>
<dbReference type="PANTHER" id="PTHR10807:SF128">
    <property type="entry name" value="PHOSPHATIDYLINOSITOL-3,5-BISPHOSPHATE 3-PHOSPHATASE"/>
    <property type="match status" value="1"/>
</dbReference>
<dbReference type="AlphaFoldDB" id="A0A1I7SAD9"/>
<dbReference type="InterPro" id="IPR016130">
    <property type="entry name" value="Tyr_Pase_AS"/>
</dbReference>
<name>A0A1I7SAD9_BURXY</name>
<dbReference type="PROSITE" id="PS51339">
    <property type="entry name" value="PPASE_MYOTUBULARIN"/>
    <property type="match status" value="1"/>
</dbReference>
<dbReference type="Pfam" id="PF02893">
    <property type="entry name" value="GRAM"/>
    <property type="match status" value="1"/>
</dbReference>
<keyword evidence="3" id="KW-0443">Lipid metabolism</keyword>
<dbReference type="InterPro" id="IPR030564">
    <property type="entry name" value="Myotubularin"/>
</dbReference>
<evidence type="ECO:0000256" key="1">
    <source>
        <dbReference type="ARBA" id="ARBA00007471"/>
    </source>
</evidence>
<evidence type="ECO:0000256" key="4">
    <source>
        <dbReference type="PIRSR" id="PIRSR630564-1"/>
    </source>
</evidence>
<dbReference type="WBParaSite" id="BXY_0998600.1">
    <property type="protein sequence ID" value="BXY_0998600.1"/>
    <property type="gene ID" value="BXY_0998600"/>
</dbReference>
<dbReference type="InterPro" id="IPR004182">
    <property type="entry name" value="GRAM"/>
</dbReference>
<evidence type="ECO:0000313" key="10">
    <source>
        <dbReference type="WBParaSite" id="BXY_0998600.1"/>
    </source>
</evidence>
<dbReference type="GO" id="GO:0004438">
    <property type="term" value="F:phosphatidylinositol-3-phosphate phosphatase activity"/>
    <property type="evidence" value="ECO:0007669"/>
    <property type="project" value="TreeGrafter"/>
</dbReference>
<dbReference type="SMR" id="A0A1I7SAD9"/>
<dbReference type="CDD" id="cd14507">
    <property type="entry name" value="PTP-MTM-like"/>
    <property type="match status" value="1"/>
</dbReference>
<reference evidence="7" key="2">
    <citation type="submission" date="2020-09" db="EMBL/GenBank/DDBJ databases">
        <authorList>
            <person name="Kikuchi T."/>
        </authorList>
    </citation>
    <scope>NUCLEOTIDE SEQUENCE</scope>
    <source>
        <strain evidence="7">Ka4C1</strain>
    </source>
</reference>
<evidence type="ECO:0000256" key="5">
    <source>
        <dbReference type="PIRSR" id="PIRSR630564-2"/>
    </source>
</evidence>
<evidence type="ECO:0000256" key="2">
    <source>
        <dbReference type="ARBA" id="ARBA00012903"/>
    </source>
</evidence>
<dbReference type="Proteomes" id="UP000095284">
    <property type="component" value="Unplaced"/>
</dbReference>
<dbReference type="SUPFAM" id="SSF52799">
    <property type="entry name" value="(Phosphotyrosine protein) phosphatases II"/>
    <property type="match status" value="1"/>
</dbReference>
<evidence type="ECO:0000313" key="8">
    <source>
        <dbReference type="Proteomes" id="UP000095284"/>
    </source>
</evidence>
<dbReference type="InterPro" id="IPR010569">
    <property type="entry name" value="Myotubularin-like_Pase_dom"/>
</dbReference>
<keyword evidence="9" id="KW-1185">Reference proteome</keyword>
<dbReference type="Pfam" id="PF06602">
    <property type="entry name" value="Myotub-related"/>
    <property type="match status" value="1"/>
</dbReference>
<feature type="active site" description="Phosphocysteine intermediate" evidence="4">
    <location>
        <position position="365"/>
    </location>
</feature>
<accession>A0A1I7SAD9</accession>
<dbReference type="EMBL" id="CAJFCV020000001">
    <property type="protein sequence ID" value="CAG9084018.1"/>
    <property type="molecule type" value="Genomic_DNA"/>
</dbReference>
<dbReference type="PROSITE" id="PS00383">
    <property type="entry name" value="TYR_PHOSPHATASE_1"/>
    <property type="match status" value="1"/>
</dbReference>
<dbReference type="EC" id="3.1.3.95" evidence="2"/>
<dbReference type="GO" id="GO:0005737">
    <property type="term" value="C:cytoplasm"/>
    <property type="evidence" value="ECO:0007669"/>
    <property type="project" value="TreeGrafter"/>
</dbReference>
<feature type="binding site" evidence="5">
    <location>
        <begin position="280"/>
        <end position="283"/>
    </location>
    <ligand>
        <name>substrate</name>
    </ligand>
</feature>
<dbReference type="OrthoDB" id="271628at2759"/>